<dbReference type="InterPro" id="IPR000671">
    <property type="entry name" value="Peptidase_A31"/>
</dbReference>
<dbReference type="Pfam" id="PF01750">
    <property type="entry name" value="HycI"/>
    <property type="match status" value="1"/>
</dbReference>
<dbReference type="PANTHER" id="PTHR30302">
    <property type="entry name" value="HYDROGENASE 1 MATURATION PROTEASE"/>
    <property type="match status" value="1"/>
</dbReference>
<evidence type="ECO:0000313" key="6">
    <source>
        <dbReference type="Proteomes" id="UP000008139"/>
    </source>
</evidence>
<dbReference type="RefSeq" id="WP_013682099.1">
    <property type="nucleotide sequence ID" value="NC_015318.1"/>
</dbReference>
<organism evidence="5 6">
    <name type="scientific">Hippea maritima (strain ATCC 700847 / DSM 10411 / MH2)</name>
    <dbReference type="NCBI Taxonomy" id="760142"/>
    <lineage>
        <taxon>Bacteria</taxon>
        <taxon>Pseudomonadati</taxon>
        <taxon>Campylobacterota</taxon>
        <taxon>Desulfurellia</taxon>
        <taxon>Desulfurellales</taxon>
        <taxon>Hippeaceae</taxon>
        <taxon>Hippea</taxon>
    </lineage>
</organism>
<keyword evidence="2 5" id="KW-0645">Protease</keyword>
<sequence>MNEIAVVGLGNLLLADEGFGVHLIRYLQDNYVFENVDIIDGGTIGFGLIEYFLTYKNLVFVDAIRINDKPGSIYKFSLSEVPPNLTFVSSIHEIGLGDVLHHVKLMGEDRDATVVGVVPLAITPNDLSTELTGLLRLKIEPVASIVLDEVERLGGIYARRGDSRKYS</sequence>
<dbReference type="EMBL" id="CP002606">
    <property type="protein sequence ID" value="AEA34061.1"/>
    <property type="molecule type" value="Genomic_DNA"/>
</dbReference>
<dbReference type="eggNOG" id="COG0680">
    <property type="taxonomic scope" value="Bacteria"/>
</dbReference>
<dbReference type="Proteomes" id="UP000008139">
    <property type="component" value="Chromosome"/>
</dbReference>
<keyword evidence="4" id="KW-0378">Hydrolase</keyword>
<dbReference type="FunCoup" id="F2LWC7">
    <property type="interactions" value="71"/>
</dbReference>
<evidence type="ECO:0000256" key="4">
    <source>
        <dbReference type="ARBA" id="ARBA00022801"/>
    </source>
</evidence>
<dbReference type="InterPro" id="IPR023430">
    <property type="entry name" value="Pept_HybD-like_dom_sf"/>
</dbReference>
<dbReference type="PRINTS" id="PR00446">
    <property type="entry name" value="HYDRGNUPTAKE"/>
</dbReference>
<gene>
    <name evidence="5" type="ordered locus">Hipma_1095</name>
</gene>
<comment type="similarity">
    <text evidence="1">Belongs to the peptidase A31 family.</text>
</comment>
<reference evidence="5 6" key="1">
    <citation type="journal article" date="2011" name="Stand. Genomic Sci.">
        <title>Complete genome sequence of the thermophilic sulfur-reducer Hippea maritima type strain (MH(2)).</title>
        <authorList>
            <person name="Huntemann M."/>
            <person name="Lu M."/>
            <person name="Nolan M."/>
            <person name="Lapidus A."/>
            <person name="Lucas S."/>
            <person name="Hammon N."/>
            <person name="Deshpande S."/>
            <person name="Cheng J.F."/>
            <person name="Tapia R."/>
            <person name="Han C."/>
            <person name="Goodwin L."/>
            <person name="Pitluck S."/>
            <person name="Liolios K."/>
            <person name="Pagani I."/>
            <person name="Ivanova N."/>
            <person name="Ovchinikova G."/>
            <person name="Pati A."/>
            <person name="Chen A."/>
            <person name="Palaniappan K."/>
            <person name="Land M."/>
            <person name="Hauser L."/>
            <person name="Jeffries C.D."/>
            <person name="Detter J.C."/>
            <person name="Brambilla E.M."/>
            <person name="Rohde M."/>
            <person name="Spring S."/>
            <person name="Goker M."/>
            <person name="Woyke T."/>
            <person name="Bristow J."/>
            <person name="Eisen J.A."/>
            <person name="Markowitz V."/>
            <person name="Hugenholtz P."/>
            <person name="Kyrpides N.C."/>
            <person name="Klenk H.P."/>
            <person name="Mavromatis K."/>
        </authorList>
    </citation>
    <scope>NUCLEOTIDE SEQUENCE [LARGE SCALE GENOMIC DNA]</scope>
    <source>
        <strain evidence="6">ATCC 700847 / DSM 10411 / MH2</strain>
    </source>
</reference>
<dbReference type="GO" id="GO:0008047">
    <property type="term" value="F:enzyme activator activity"/>
    <property type="evidence" value="ECO:0007669"/>
    <property type="project" value="InterPro"/>
</dbReference>
<reference evidence="6" key="2">
    <citation type="submission" date="2011-03" db="EMBL/GenBank/DDBJ databases">
        <title>The complete genome of Hippea maritima DSM 10411.</title>
        <authorList>
            <consortium name="US DOE Joint Genome Institute (JGI-PGF)"/>
            <person name="Lucas S."/>
            <person name="Copeland A."/>
            <person name="Lapidus A."/>
            <person name="Bruce D."/>
            <person name="Goodwin L."/>
            <person name="Pitluck S."/>
            <person name="Peters L."/>
            <person name="Kyrpides N."/>
            <person name="Mavromatis K."/>
            <person name="Pagani I."/>
            <person name="Ivanova N."/>
            <person name="Mikhailova N."/>
            <person name="Lu M."/>
            <person name="Detter J.C."/>
            <person name="Tapia R."/>
            <person name="Han C."/>
            <person name="Land M."/>
            <person name="Hauser L."/>
            <person name="Markowitz V."/>
            <person name="Cheng J.-F."/>
            <person name="Hugenholtz P."/>
            <person name="Woyke T."/>
            <person name="Wu D."/>
            <person name="Spring S."/>
            <person name="Schroeder M."/>
            <person name="Brambilla E."/>
            <person name="Klenk H.-P."/>
            <person name="Eisen J.A."/>
        </authorList>
    </citation>
    <scope>NUCLEOTIDE SEQUENCE [LARGE SCALE GENOMIC DNA]</scope>
    <source>
        <strain evidence="6">ATCC 700847 / DSM 10411 / MH2</strain>
    </source>
</reference>
<evidence type="ECO:0000256" key="1">
    <source>
        <dbReference type="ARBA" id="ARBA00006814"/>
    </source>
</evidence>
<dbReference type="InParanoid" id="F2LWC7"/>
<evidence type="ECO:0000256" key="3">
    <source>
        <dbReference type="ARBA" id="ARBA00022750"/>
    </source>
</evidence>
<dbReference type="AlphaFoldDB" id="F2LWC7"/>
<keyword evidence="3" id="KW-0064">Aspartyl protease</keyword>
<dbReference type="PANTHER" id="PTHR30302:SF1">
    <property type="entry name" value="HYDROGENASE 2 MATURATION PROTEASE"/>
    <property type="match status" value="1"/>
</dbReference>
<evidence type="ECO:0000256" key="2">
    <source>
        <dbReference type="ARBA" id="ARBA00022670"/>
    </source>
</evidence>
<dbReference type="NCBIfam" id="TIGR00072">
    <property type="entry name" value="hydrog_prot"/>
    <property type="match status" value="1"/>
</dbReference>
<accession>F2LWC7</accession>
<dbReference type="HOGENOM" id="CLU_099037_0_1_7"/>
<evidence type="ECO:0000313" key="5">
    <source>
        <dbReference type="EMBL" id="AEA34061.1"/>
    </source>
</evidence>
<keyword evidence="6" id="KW-1185">Reference proteome</keyword>
<name>F2LWC7_HIPMA</name>
<dbReference type="KEGG" id="hmr:Hipma_1095"/>
<dbReference type="SUPFAM" id="SSF53163">
    <property type="entry name" value="HybD-like"/>
    <property type="match status" value="1"/>
</dbReference>
<dbReference type="OrthoDB" id="9792731at2"/>
<dbReference type="GO" id="GO:0004190">
    <property type="term" value="F:aspartic-type endopeptidase activity"/>
    <property type="evidence" value="ECO:0007669"/>
    <property type="project" value="UniProtKB-KW"/>
</dbReference>
<dbReference type="Gene3D" id="3.40.50.1450">
    <property type="entry name" value="HybD-like"/>
    <property type="match status" value="1"/>
</dbReference>
<dbReference type="STRING" id="760142.Hipma_1095"/>
<proteinExistence type="inferred from homology"/>
<protein>
    <submittedName>
        <fullName evidence="5">Hydrogenase maturation protease</fullName>
    </submittedName>
</protein>
<dbReference type="GO" id="GO:0016485">
    <property type="term" value="P:protein processing"/>
    <property type="evidence" value="ECO:0007669"/>
    <property type="project" value="TreeGrafter"/>
</dbReference>